<dbReference type="InterPro" id="IPR020823">
    <property type="entry name" value="Cell_div_FtsA"/>
</dbReference>
<feature type="non-terminal residue" evidence="6">
    <location>
        <position position="266"/>
    </location>
</feature>
<dbReference type="EMBL" id="UINC01037824">
    <property type="protein sequence ID" value="SVB33888.1"/>
    <property type="molecule type" value="Genomic_DNA"/>
</dbReference>
<dbReference type="Pfam" id="PF14450">
    <property type="entry name" value="FtsA"/>
    <property type="match status" value="1"/>
</dbReference>
<evidence type="ECO:0000256" key="4">
    <source>
        <dbReference type="ARBA" id="ARBA00023306"/>
    </source>
</evidence>
<dbReference type="GO" id="GO:0009898">
    <property type="term" value="C:cytoplasmic side of plasma membrane"/>
    <property type="evidence" value="ECO:0007669"/>
    <property type="project" value="TreeGrafter"/>
</dbReference>
<name>A0A382D623_9ZZZZ</name>
<dbReference type="AlphaFoldDB" id="A0A382D623"/>
<accession>A0A382D623</accession>
<sequence>MTRDIVHSAIDVGTSKVSTLVAHRHMNGDVEVLGVGLAPSAGLRKGVVVNIQEAQEAIHNSVIEAKRSAGVSFTSAYVGVSGSHIEVFPRWGSLRSMMYNSPLSPSEIGRAVDAAYPAELPPENQVLHLIPRLYAVDGLRGVRNPVGMHAQRLDVETLCIVGQTAPIQNLVTAVENTKTSVRALVASTVSIGEAALTRDEEEMGVTLVDIGGGATTISVYQQGCLWNAAVLPLGGYQFTTDLAVALNTPYDTAEEVKLRHGQATLD</sequence>
<dbReference type="InterPro" id="IPR050696">
    <property type="entry name" value="FtsA/MreB"/>
</dbReference>
<proteinExistence type="predicted"/>
<dbReference type="GO" id="GO:0032153">
    <property type="term" value="C:cell division site"/>
    <property type="evidence" value="ECO:0007669"/>
    <property type="project" value="TreeGrafter"/>
</dbReference>
<evidence type="ECO:0000259" key="5">
    <source>
        <dbReference type="SMART" id="SM00842"/>
    </source>
</evidence>
<dbReference type="PANTHER" id="PTHR32432">
    <property type="entry name" value="CELL DIVISION PROTEIN FTSA-RELATED"/>
    <property type="match status" value="1"/>
</dbReference>
<dbReference type="Gene3D" id="3.30.420.40">
    <property type="match status" value="2"/>
</dbReference>
<reference evidence="6" key="1">
    <citation type="submission" date="2018-05" db="EMBL/GenBank/DDBJ databases">
        <authorList>
            <person name="Lanie J.A."/>
            <person name="Ng W.-L."/>
            <person name="Kazmierczak K.M."/>
            <person name="Andrzejewski T.M."/>
            <person name="Davidsen T.M."/>
            <person name="Wayne K.J."/>
            <person name="Tettelin H."/>
            <person name="Glass J.I."/>
            <person name="Rusch D."/>
            <person name="Podicherti R."/>
            <person name="Tsui H.-C.T."/>
            <person name="Winkler M.E."/>
        </authorList>
    </citation>
    <scope>NUCLEOTIDE SEQUENCE</scope>
</reference>
<feature type="domain" description="SHS2" evidence="5">
    <location>
        <begin position="7"/>
        <end position="195"/>
    </location>
</feature>
<keyword evidence="2" id="KW-0132">Cell division</keyword>
<keyword evidence="3" id="KW-0472">Membrane</keyword>
<dbReference type="Gene3D" id="3.30.1490.110">
    <property type="match status" value="1"/>
</dbReference>
<keyword evidence="4" id="KW-0131">Cell cycle</keyword>
<evidence type="ECO:0000313" key="6">
    <source>
        <dbReference type="EMBL" id="SVB33888.1"/>
    </source>
</evidence>
<protein>
    <recommendedName>
        <fullName evidence="5">SHS2 domain-containing protein</fullName>
    </recommendedName>
</protein>
<dbReference type="SMART" id="SM00842">
    <property type="entry name" value="FtsA"/>
    <property type="match status" value="1"/>
</dbReference>
<dbReference type="SUPFAM" id="SSF53067">
    <property type="entry name" value="Actin-like ATPase domain"/>
    <property type="match status" value="2"/>
</dbReference>
<dbReference type="Pfam" id="PF02491">
    <property type="entry name" value="SHS2_FTSA"/>
    <property type="match status" value="1"/>
</dbReference>
<evidence type="ECO:0000256" key="1">
    <source>
        <dbReference type="ARBA" id="ARBA00022475"/>
    </source>
</evidence>
<dbReference type="NCBIfam" id="TIGR01174">
    <property type="entry name" value="ftsA"/>
    <property type="match status" value="1"/>
</dbReference>
<organism evidence="6">
    <name type="scientific">marine metagenome</name>
    <dbReference type="NCBI Taxonomy" id="408172"/>
    <lineage>
        <taxon>unclassified sequences</taxon>
        <taxon>metagenomes</taxon>
        <taxon>ecological metagenomes</taxon>
    </lineage>
</organism>
<dbReference type="InterPro" id="IPR043129">
    <property type="entry name" value="ATPase_NBD"/>
</dbReference>
<gene>
    <name evidence="6" type="ORF">METZ01_LOCUS186742</name>
</gene>
<evidence type="ECO:0000256" key="3">
    <source>
        <dbReference type="ARBA" id="ARBA00023136"/>
    </source>
</evidence>
<dbReference type="GO" id="GO:0051301">
    <property type="term" value="P:cell division"/>
    <property type="evidence" value="ECO:0007669"/>
    <property type="project" value="UniProtKB-KW"/>
</dbReference>
<keyword evidence="1" id="KW-1003">Cell membrane</keyword>
<evidence type="ECO:0000256" key="2">
    <source>
        <dbReference type="ARBA" id="ARBA00022618"/>
    </source>
</evidence>
<dbReference type="PANTHER" id="PTHR32432:SF4">
    <property type="entry name" value="CELL DIVISION PROTEIN FTSA"/>
    <property type="match status" value="1"/>
</dbReference>
<dbReference type="InterPro" id="IPR003494">
    <property type="entry name" value="SHS2_FtsA"/>
</dbReference>